<dbReference type="AlphaFoldDB" id="A0A562V8U7"/>
<organism evidence="2 3">
    <name type="scientific">Geobacter argillaceus</name>
    <dbReference type="NCBI Taxonomy" id="345631"/>
    <lineage>
        <taxon>Bacteria</taxon>
        <taxon>Pseudomonadati</taxon>
        <taxon>Thermodesulfobacteriota</taxon>
        <taxon>Desulfuromonadia</taxon>
        <taxon>Geobacterales</taxon>
        <taxon>Geobacteraceae</taxon>
        <taxon>Geobacter</taxon>
    </lineage>
</organism>
<dbReference type="InterPro" id="IPR022026">
    <property type="entry name" value="DUF5981"/>
</dbReference>
<keyword evidence="3" id="KW-1185">Reference proteome</keyword>
<dbReference type="PANTHER" id="PTHR38755">
    <property type="entry name" value="5,10-METHYLENETETRAHYDROFOLATE REDUCTASE"/>
    <property type="match status" value="1"/>
</dbReference>
<name>A0A562V8U7_9BACT</name>
<sequence length="215" mass="23221">MIVSRQKPFDELLAQLDGSQRIFLVGCAKCATVCKSGGEEEIWKMQESLAAVGKEVTGSLIIDEACHMLRAQRDLRGKKDMVEDADAFLVLACGAGVQSVSSSLDKKTVAGLDTLFLGNILRFGQFEQRCSLCGTCLLTRTGGICPVTACPKGLLNGPCGGMDQGHCETSPEKECAWVQIFQRLQRQGAEAALQNSVAPKDYSSCRSPRSLKLDR</sequence>
<comment type="caution">
    <text evidence="2">The sequence shown here is derived from an EMBL/GenBank/DDBJ whole genome shotgun (WGS) entry which is preliminary data.</text>
</comment>
<evidence type="ECO:0000259" key="1">
    <source>
        <dbReference type="Pfam" id="PF12225"/>
    </source>
</evidence>
<proteinExistence type="predicted"/>
<feature type="domain" description="Methylene-tetrahydrofolate reductase C-terminal-like" evidence="1">
    <location>
        <begin position="110"/>
        <end position="203"/>
    </location>
</feature>
<accession>A0A562V8U7</accession>
<dbReference type="RefSeq" id="WP_145024985.1">
    <property type="nucleotide sequence ID" value="NZ_VLLN01000028.1"/>
</dbReference>
<dbReference type="Pfam" id="PF12225">
    <property type="entry name" value="DUF5981"/>
    <property type="match status" value="1"/>
</dbReference>
<dbReference type="PANTHER" id="PTHR38755:SF1">
    <property type="entry name" value="METHYLENE-TETRAHYDROFOLATE REDUCTASE C-TERMINAL DOMAIN-CONTAINING PROTEIN"/>
    <property type="match status" value="1"/>
</dbReference>
<evidence type="ECO:0000313" key="3">
    <source>
        <dbReference type="Proteomes" id="UP000319449"/>
    </source>
</evidence>
<evidence type="ECO:0000313" key="2">
    <source>
        <dbReference type="EMBL" id="TWJ14326.1"/>
    </source>
</evidence>
<protein>
    <submittedName>
        <fullName evidence="2">Methylene-tetrahydrofolate reductase-like protein</fullName>
    </submittedName>
</protein>
<dbReference type="Proteomes" id="UP000319449">
    <property type="component" value="Unassembled WGS sequence"/>
</dbReference>
<reference evidence="2 3" key="1">
    <citation type="submission" date="2019-07" db="EMBL/GenBank/DDBJ databases">
        <title>Genomic Encyclopedia of Archaeal and Bacterial Type Strains, Phase II (KMG-II): from individual species to whole genera.</title>
        <authorList>
            <person name="Goeker M."/>
        </authorList>
    </citation>
    <scope>NUCLEOTIDE SEQUENCE [LARGE SCALE GENOMIC DNA]</scope>
    <source>
        <strain evidence="2 3">ATCC BAA-1139</strain>
    </source>
</reference>
<dbReference type="OrthoDB" id="9803687at2"/>
<dbReference type="EMBL" id="VLLN01000028">
    <property type="protein sequence ID" value="TWJ14326.1"/>
    <property type="molecule type" value="Genomic_DNA"/>
</dbReference>
<gene>
    <name evidence="2" type="ORF">JN12_03412</name>
</gene>